<feature type="chain" id="PRO_5045990084" description="DUF3857 domain-containing protein" evidence="1">
    <location>
        <begin position="19"/>
        <end position="635"/>
    </location>
</feature>
<dbReference type="RefSeq" id="WP_189628564.1">
    <property type="nucleotide sequence ID" value="NZ_BNAG01000001.1"/>
</dbReference>
<evidence type="ECO:0008006" key="6">
    <source>
        <dbReference type="Google" id="ProtNLM"/>
    </source>
</evidence>
<comment type="caution">
    <text evidence="4">The sequence shown here is derived from an EMBL/GenBank/DDBJ whole genome shotgun (WGS) entry which is preliminary data.</text>
</comment>
<reference evidence="5" key="1">
    <citation type="journal article" date="2019" name="Int. J. Syst. Evol. Microbiol.">
        <title>The Global Catalogue of Microorganisms (GCM) 10K type strain sequencing project: providing services to taxonomists for standard genome sequencing and annotation.</title>
        <authorList>
            <consortium name="The Broad Institute Genomics Platform"/>
            <consortium name="The Broad Institute Genome Sequencing Center for Infectious Disease"/>
            <person name="Wu L."/>
            <person name="Ma J."/>
        </authorList>
    </citation>
    <scope>NUCLEOTIDE SEQUENCE [LARGE SCALE GENOMIC DNA]</scope>
    <source>
        <strain evidence="5">CGMCC 1.15111</strain>
    </source>
</reference>
<evidence type="ECO:0000259" key="2">
    <source>
        <dbReference type="Pfam" id="PF01841"/>
    </source>
</evidence>
<feature type="domain" description="DUF3857" evidence="3">
    <location>
        <begin position="55"/>
        <end position="212"/>
    </location>
</feature>
<organism evidence="4 5">
    <name type="scientific">Roseivirga thermotolerans</name>
    <dbReference type="NCBI Taxonomy" id="1758176"/>
    <lineage>
        <taxon>Bacteria</taxon>
        <taxon>Pseudomonadati</taxon>
        <taxon>Bacteroidota</taxon>
        <taxon>Cytophagia</taxon>
        <taxon>Cytophagales</taxon>
        <taxon>Roseivirgaceae</taxon>
        <taxon>Roseivirga</taxon>
    </lineage>
</organism>
<dbReference type="InterPro" id="IPR024618">
    <property type="entry name" value="DUF3857"/>
</dbReference>
<keyword evidence="1" id="KW-0732">Signal</keyword>
<dbReference type="SUPFAM" id="SSF54001">
    <property type="entry name" value="Cysteine proteinases"/>
    <property type="match status" value="1"/>
</dbReference>
<sequence>MRLAITLLFLLGLVQANAQNYAVESIPENLRKGSDAVIRKRSIEVEILDEKTANHKEEFVVTIFNKDAVSLGYFYEVYDKLRKIKGININYYDKNGKLLKRVKNHEIQDFSGSDSGELDDSRVKYYEPEPYDFPFTMAYEFEFEYSSTMWFPNFIPSFGQRIGVEYASYKAVVPALYELRYKLFNGLEEPVSTINDKGNKEMLWEIRNLEPFKKEYMSSTLNSMIPHALISPSTFQMEGYSGDMSSWEAYGEWQAKLNKGRDELTDEVKAEISRLVANIDDPREKTRKIYQYMQSNTRYVSIQLGIGGYQPFPAKEVIRTGYGDCKALTNYTYSLLKHAGIKSNYVIIKAGENERDIHVDFPNPRFNHVILAVPFEKDTVWLECTNQLAPFNYLGDFTDDRHALLITDEGKGKIVKTPKYTAEDNLISRTIRVTMDTDGNAQVKAQTDYTGVYYGNLFYLARDGKEDQRKYLLNSIDLPTFDLGDFSIEDNRMGEEPVYTEKINFQVRKFGAASGKRMFISPNILSRLNEAPPKSENRKAELRIQRGQLTVDTVKIQLPEGYRLEFPGEDQDLTTEFGYYKAQYSFDHETNELTYVRHFQLNDGTYAPDRYEDYRSFLRDVVKLDKAKLVLIGST</sequence>
<name>A0ABQ3I628_9BACT</name>
<dbReference type="Proteomes" id="UP000658258">
    <property type="component" value="Unassembled WGS sequence"/>
</dbReference>
<dbReference type="Gene3D" id="2.60.120.1130">
    <property type="match status" value="1"/>
</dbReference>
<dbReference type="Gene3D" id="3.10.620.30">
    <property type="match status" value="1"/>
</dbReference>
<evidence type="ECO:0000313" key="5">
    <source>
        <dbReference type="Proteomes" id="UP000658258"/>
    </source>
</evidence>
<dbReference type="EMBL" id="BNAG01000001">
    <property type="protein sequence ID" value="GHE53206.1"/>
    <property type="molecule type" value="Genomic_DNA"/>
</dbReference>
<dbReference type="Pfam" id="PF12969">
    <property type="entry name" value="DUF3857"/>
    <property type="match status" value="1"/>
</dbReference>
<evidence type="ECO:0000259" key="3">
    <source>
        <dbReference type="Pfam" id="PF12969"/>
    </source>
</evidence>
<dbReference type="InterPro" id="IPR038765">
    <property type="entry name" value="Papain-like_cys_pep_sf"/>
</dbReference>
<gene>
    <name evidence="4" type="ORF">GCM10011340_04550</name>
</gene>
<dbReference type="Gene3D" id="2.60.40.3140">
    <property type="match status" value="1"/>
</dbReference>
<keyword evidence="5" id="KW-1185">Reference proteome</keyword>
<protein>
    <recommendedName>
        <fullName evidence="6">DUF3857 domain-containing protein</fullName>
    </recommendedName>
</protein>
<evidence type="ECO:0000256" key="1">
    <source>
        <dbReference type="SAM" id="SignalP"/>
    </source>
</evidence>
<feature type="signal peptide" evidence="1">
    <location>
        <begin position="1"/>
        <end position="18"/>
    </location>
</feature>
<accession>A0ABQ3I628</accession>
<feature type="domain" description="Transglutaminase-like" evidence="2">
    <location>
        <begin position="274"/>
        <end position="362"/>
    </location>
</feature>
<proteinExistence type="predicted"/>
<evidence type="ECO:0000313" key="4">
    <source>
        <dbReference type="EMBL" id="GHE53206.1"/>
    </source>
</evidence>
<dbReference type="InterPro" id="IPR002931">
    <property type="entry name" value="Transglutaminase-like"/>
</dbReference>
<dbReference type="Pfam" id="PF01841">
    <property type="entry name" value="Transglut_core"/>
    <property type="match status" value="1"/>
</dbReference>